<dbReference type="RefSeq" id="WP_092265784.1">
    <property type="nucleotide sequence ID" value="NZ_FNZA01000034.1"/>
</dbReference>
<evidence type="ECO:0000313" key="4">
    <source>
        <dbReference type="Proteomes" id="UP000199223"/>
    </source>
</evidence>
<reference evidence="4" key="1">
    <citation type="submission" date="2016-10" db="EMBL/GenBank/DDBJ databases">
        <authorList>
            <person name="Varghese N."/>
            <person name="Submissions S."/>
        </authorList>
    </citation>
    <scope>NUCLEOTIDE SEQUENCE [LARGE SCALE GENOMIC DNA]</scope>
    <source>
        <strain evidence="4">CGMCC 1.10218</strain>
    </source>
</reference>
<dbReference type="Gene3D" id="3.40.1620.10">
    <property type="entry name" value="YefM-like domain"/>
    <property type="match status" value="1"/>
</dbReference>
<comment type="function">
    <text evidence="2">Antitoxin component of a type II toxin-antitoxin (TA) system.</text>
</comment>
<dbReference type="EMBL" id="FNZA01000034">
    <property type="protein sequence ID" value="SEJ90915.1"/>
    <property type="molecule type" value="Genomic_DNA"/>
</dbReference>
<keyword evidence="4" id="KW-1185">Reference proteome</keyword>
<dbReference type="AlphaFoldDB" id="A0A1H7CYJ3"/>
<gene>
    <name evidence="3" type="ORF">SAMN04488058_1347</name>
</gene>
<evidence type="ECO:0000313" key="3">
    <source>
        <dbReference type="EMBL" id="SEJ90915.1"/>
    </source>
</evidence>
<dbReference type="InterPro" id="IPR036165">
    <property type="entry name" value="YefM-like_sf"/>
</dbReference>
<evidence type="ECO:0000256" key="2">
    <source>
        <dbReference type="RuleBase" id="RU362080"/>
    </source>
</evidence>
<dbReference type="Pfam" id="PF02604">
    <property type="entry name" value="PhdYeFM_antitox"/>
    <property type="match status" value="1"/>
</dbReference>
<dbReference type="InterPro" id="IPR006442">
    <property type="entry name" value="Antitoxin_Phd/YefM"/>
</dbReference>
<dbReference type="OrthoDB" id="72515at2"/>
<organism evidence="3 4">
    <name type="scientific">Deinococcus reticulitermitis</name>
    <dbReference type="NCBI Taxonomy" id="856736"/>
    <lineage>
        <taxon>Bacteria</taxon>
        <taxon>Thermotogati</taxon>
        <taxon>Deinococcota</taxon>
        <taxon>Deinococci</taxon>
        <taxon>Deinococcales</taxon>
        <taxon>Deinococcaceae</taxon>
        <taxon>Deinococcus</taxon>
    </lineage>
</organism>
<dbReference type="SUPFAM" id="SSF143120">
    <property type="entry name" value="YefM-like"/>
    <property type="match status" value="1"/>
</dbReference>
<dbReference type="NCBIfam" id="TIGR01552">
    <property type="entry name" value="phd_fam"/>
    <property type="match status" value="1"/>
</dbReference>
<proteinExistence type="inferred from homology"/>
<comment type="similarity">
    <text evidence="1 2">Belongs to the phD/YefM antitoxin family.</text>
</comment>
<protein>
    <recommendedName>
        <fullName evidence="2">Antitoxin</fullName>
    </recommendedName>
</protein>
<accession>A0A1H7CYJ3</accession>
<name>A0A1H7CYJ3_9DEIO</name>
<sequence length="87" mass="9782">MTRTWKLEEAKAQLSQLVRDAEHEPQVITRHGRPVAVVSGVAEDVTRMQAEPGSALDALRGDFDFSDMPDEELFPRDCSSDLRELNL</sequence>
<dbReference type="STRING" id="856736.SAMN04488058_1347"/>
<evidence type="ECO:0000256" key="1">
    <source>
        <dbReference type="ARBA" id="ARBA00009981"/>
    </source>
</evidence>
<dbReference type="Proteomes" id="UP000199223">
    <property type="component" value="Unassembled WGS sequence"/>
</dbReference>